<evidence type="ECO:0000256" key="1">
    <source>
        <dbReference type="SAM" id="MobiDB-lite"/>
    </source>
</evidence>
<dbReference type="PANTHER" id="PTHR12673">
    <property type="entry name" value="FACIOGENITAL DYSPLASIA PROTEIN"/>
    <property type="match status" value="1"/>
</dbReference>
<feature type="compositionally biased region" description="Polar residues" evidence="1">
    <location>
        <begin position="490"/>
        <end position="510"/>
    </location>
</feature>
<feature type="compositionally biased region" description="Polar residues" evidence="1">
    <location>
        <begin position="649"/>
        <end position="663"/>
    </location>
</feature>
<dbReference type="GO" id="GO:0005737">
    <property type="term" value="C:cytoplasm"/>
    <property type="evidence" value="ECO:0007669"/>
    <property type="project" value="TreeGrafter"/>
</dbReference>
<feature type="region of interest" description="Disordered" evidence="1">
    <location>
        <begin position="426"/>
        <end position="700"/>
    </location>
</feature>
<dbReference type="Gene3D" id="1.20.900.10">
    <property type="entry name" value="Dbl homology (DH) domain"/>
    <property type="match status" value="1"/>
</dbReference>
<name>A0A2X0LVR3_9BASI</name>
<feature type="compositionally biased region" description="Low complexity" evidence="1">
    <location>
        <begin position="1009"/>
        <end position="1022"/>
    </location>
</feature>
<feature type="compositionally biased region" description="Polar residues" evidence="1">
    <location>
        <begin position="253"/>
        <end position="269"/>
    </location>
</feature>
<dbReference type="InterPro" id="IPR051092">
    <property type="entry name" value="FYVE_RhoGEF_PH"/>
</dbReference>
<evidence type="ECO:0000313" key="3">
    <source>
        <dbReference type="EMBL" id="SGY21195.1"/>
    </source>
</evidence>
<feature type="region of interest" description="Disordered" evidence="1">
    <location>
        <begin position="1008"/>
        <end position="1031"/>
    </location>
</feature>
<dbReference type="GO" id="GO:0005085">
    <property type="term" value="F:guanyl-nucleotide exchange factor activity"/>
    <property type="evidence" value="ECO:0007669"/>
    <property type="project" value="InterPro"/>
</dbReference>
<feature type="compositionally biased region" description="Low complexity" evidence="1">
    <location>
        <begin position="437"/>
        <end position="451"/>
    </location>
</feature>
<keyword evidence="4" id="KW-1185">Reference proteome</keyword>
<dbReference type="InterPro" id="IPR000219">
    <property type="entry name" value="DH_dom"/>
</dbReference>
<dbReference type="CDD" id="cd00160">
    <property type="entry name" value="RhoGEF"/>
    <property type="match status" value="1"/>
</dbReference>
<dbReference type="InterPro" id="IPR035899">
    <property type="entry name" value="DBL_dom_sf"/>
</dbReference>
<feature type="compositionally biased region" description="Low complexity" evidence="1">
    <location>
        <begin position="223"/>
        <end position="252"/>
    </location>
</feature>
<reference evidence="3 4" key="1">
    <citation type="submission" date="2016-11" db="EMBL/GenBank/DDBJ databases">
        <authorList>
            <person name="Jaros S."/>
            <person name="Januszkiewicz K."/>
            <person name="Wedrychowicz H."/>
        </authorList>
    </citation>
    <scope>NUCLEOTIDE SEQUENCE [LARGE SCALE GENOMIC DNA]</scope>
</reference>
<dbReference type="PANTHER" id="PTHR12673:SF159">
    <property type="entry name" value="LD03170P"/>
    <property type="match status" value="1"/>
</dbReference>
<organism evidence="3 4">
    <name type="scientific">Microbotryum silenes-dioicae</name>
    <dbReference type="NCBI Taxonomy" id="796604"/>
    <lineage>
        <taxon>Eukaryota</taxon>
        <taxon>Fungi</taxon>
        <taxon>Dikarya</taxon>
        <taxon>Basidiomycota</taxon>
        <taxon>Pucciniomycotina</taxon>
        <taxon>Microbotryomycetes</taxon>
        <taxon>Microbotryales</taxon>
        <taxon>Microbotryaceae</taxon>
        <taxon>Microbotryum</taxon>
    </lineage>
</organism>
<feature type="region of interest" description="Disordered" evidence="1">
    <location>
        <begin position="198"/>
        <end position="298"/>
    </location>
</feature>
<evidence type="ECO:0000313" key="4">
    <source>
        <dbReference type="Proteomes" id="UP000249464"/>
    </source>
</evidence>
<protein>
    <submittedName>
        <fullName evidence="3">BQ5605_C016g08208 protein</fullName>
    </submittedName>
</protein>
<dbReference type="SMART" id="SM00325">
    <property type="entry name" value="RhoGEF"/>
    <property type="match status" value="1"/>
</dbReference>
<feature type="region of interest" description="Disordered" evidence="1">
    <location>
        <begin position="310"/>
        <end position="333"/>
    </location>
</feature>
<accession>A0A2X0LVR3</accession>
<feature type="compositionally biased region" description="Polar residues" evidence="1">
    <location>
        <begin position="582"/>
        <end position="618"/>
    </location>
</feature>
<feature type="region of interest" description="Disordered" evidence="1">
    <location>
        <begin position="54"/>
        <end position="81"/>
    </location>
</feature>
<sequence length="1322" mass="143037">MADTSPSCWGASLSQSEVEVTTRAQVSRGSGPAEPSRLRFCVPTTCLNPQAISTSQAIRSASPVEDPSRTPRQRSRTEFDNRPYAAAENWTLSHDCVAPKLVPRLDSIMTSTRSSSLATAVSHVSDQQYHESSAGHGAGDSAEGSYALLVTGMLGLAVVGSTVVEAQGHDVQTTIPIGLPPHGRSPILMDEPVDHAGFGSGDSGFLSTENADESMRRGRGRTSRSTSIIGRFSRSASPDWSSPSSLREVPSSTNVSSWTPDRSPSSTLLHNVPLFGKSPARSTHTTSSRRPSTSDAITSRWRQQNLLAHVENSSEKLSTSLLPSPKETKDDQATVTSVKQLVLQTRRSSIPAVREFTVADEKRSSVRSIDRARDGLGLNLELFDIAQDSPAHLSTASPVPTVNVARPRTPSVDQSDQFDPECSFSILADGLDPSPRSAASTSSNTESVSPSFLVTDDSPVLSTSTYSSARPVRYNTSPSAESPQFFLARTTESPMLPPSSSNQRTSSAPQVDTWAGGVPMPTPRENHALPTPDTSLSVPEALAPLEKRATTSPPLAVRTTPGVDQTSQRGTGRSRQTSSGSDTPGSKISRRLSSFFSKLTPSTSPASLSRPTTPTLNRSPIEDGGSKRNRAGSHSKSPSPATLGPPASIHQNSQSSTPSSTLKKGTIRGSISMPSPAITDPASAASSESNKVLNSSPLPSRTLRSIMGAQDYNDAIARHGMLEMKRQEVIFELCETERSFVEALKGVMEVFALPLRDRQGGWIRGVPIVVARLFDWAADIVYVSRLHAQIAEALLYARGRKPQDIVTRIATVFMPFVPQLEIHQPYLVRFESVTRLIERMAADQNSDFGAFVRMQTRSFLGGMTLSSFLLKPVQRLMKYPLFFKQLCELTPKDHVNYRATISLLRDTDLIIRVMQEVKSREDEYEELKRIEAKMRGLPQGFRLAQRDRRLLAQGSMKRIHASEKGRSALLVAEASGVRRRSSIPAIPEKPLVASSLPVKLPLLVESRRSLSGTSDSGSDDPSILTEHDQTSWPAQCATLDTKASYPKASSLLPKTLPGLPNEGPGVFSSSPVSMGLGEGVTGGDSPNVFALSLPKRPGSSMSLDSISGRRTKPLKLRAKESYVQVFIFSDLVVFAQRMTENGSKMSSKGASLGPDRPGTAYEIIESIGVSKVDRVMDLSGQTEHDHLLAVALTPLASEPVTVFLTVPPQTTSGSSGSSNLPSSTKIHARWNNAFERSRIKSAKLSNILPGPLRTLDIPVTTDERTLAASFLKSPGEGYTAPIEPLDERVDLTSERAECDWWRLRFNKMRSELETESSHHLAR</sequence>
<dbReference type="Pfam" id="PF00621">
    <property type="entry name" value="RhoGEF"/>
    <property type="match status" value="1"/>
</dbReference>
<feature type="compositionally biased region" description="Polar residues" evidence="1">
    <location>
        <begin position="684"/>
        <end position="700"/>
    </location>
</feature>
<dbReference type="SUPFAM" id="SSF48065">
    <property type="entry name" value="DBL homology domain (DH-domain)"/>
    <property type="match status" value="1"/>
</dbReference>
<dbReference type="PROSITE" id="PS50010">
    <property type="entry name" value="DH_2"/>
    <property type="match status" value="1"/>
</dbReference>
<feature type="compositionally biased region" description="Polar residues" evidence="1">
    <location>
        <begin position="460"/>
        <end position="482"/>
    </location>
</feature>
<proteinExistence type="predicted"/>
<gene>
    <name evidence="3" type="primary">BQ5605_C016g08208</name>
    <name evidence="3" type="ORF">BQ5605_C016G08208</name>
</gene>
<dbReference type="STRING" id="796604.A0A2X0LVR3"/>
<feature type="compositionally biased region" description="Low complexity" evidence="1">
    <location>
        <begin position="565"/>
        <end position="581"/>
    </location>
</feature>
<evidence type="ECO:0000259" key="2">
    <source>
        <dbReference type="PROSITE" id="PS50010"/>
    </source>
</evidence>
<feature type="domain" description="DH" evidence="2">
    <location>
        <begin position="725"/>
        <end position="944"/>
    </location>
</feature>
<dbReference type="EMBL" id="FQNC01000018">
    <property type="protein sequence ID" value="SGY21195.1"/>
    <property type="molecule type" value="Genomic_DNA"/>
</dbReference>
<dbReference type="Proteomes" id="UP000249464">
    <property type="component" value="Unassembled WGS sequence"/>
</dbReference>
<feature type="compositionally biased region" description="Low complexity" evidence="1">
    <location>
        <begin position="278"/>
        <end position="294"/>
    </location>
</feature>